<dbReference type="EMBL" id="ABJB010078809">
    <property type="status" value="NOT_ANNOTATED_CDS"/>
    <property type="molecule type" value="Genomic_DNA"/>
</dbReference>
<dbReference type="InParanoid" id="B7PEA1"/>
<reference evidence="3" key="2">
    <citation type="submission" date="2020-05" db="UniProtKB">
        <authorList>
            <consortium name="EnsemblMetazoa"/>
        </authorList>
    </citation>
    <scope>IDENTIFICATION</scope>
    <source>
        <strain evidence="3">wikel</strain>
    </source>
</reference>
<dbReference type="VEuPathDB" id="VectorBase:ISCI024280"/>
<evidence type="ECO:0000313" key="3">
    <source>
        <dbReference type="EnsemblMetazoa" id="ISCW024280-PA"/>
    </source>
</evidence>
<reference evidence="2 4" key="1">
    <citation type="submission" date="2008-03" db="EMBL/GenBank/DDBJ databases">
        <title>Annotation of Ixodes scapularis.</title>
        <authorList>
            <consortium name="Ixodes scapularis Genome Project Consortium"/>
            <person name="Caler E."/>
            <person name="Hannick L.I."/>
            <person name="Bidwell S."/>
            <person name="Joardar V."/>
            <person name="Thiagarajan M."/>
            <person name="Amedeo P."/>
            <person name="Galinsky K.J."/>
            <person name="Schobel S."/>
            <person name="Inman J."/>
            <person name="Hostetler J."/>
            <person name="Miller J."/>
            <person name="Hammond M."/>
            <person name="Megy K."/>
            <person name="Lawson D."/>
            <person name="Kodira C."/>
            <person name="Sutton G."/>
            <person name="Meyer J."/>
            <person name="Hill C.A."/>
            <person name="Birren B."/>
            <person name="Nene V."/>
            <person name="Collins F."/>
            <person name="Alarcon-Chaidez F."/>
            <person name="Wikel S."/>
            <person name="Strausberg R."/>
        </authorList>
    </citation>
    <scope>NUCLEOTIDE SEQUENCE [LARGE SCALE GENOMIC DNA]</scope>
    <source>
        <strain evidence="4">Wikel</strain>
        <strain evidence="2">Wikel colony</strain>
    </source>
</reference>
<dbReference type="EMBL" id="ABJB010981786">
    <property type="status" value="NOT_ANNOTATED_CDS"/>
    <property type="molecule type" value="Genomic_DNA"/>
</dbReference>
<dbReference type="Proteomes" id="UP000001555">
    <property type="component" value="Unassembled WGS sequence"/>
</dbReference>
<evidence type="ECO:0000313" key="4">
    <source>
        <dbReference type="Proteomes" id="UP000001555"/>
    </source>
</evidence>
<dbReference type="AlphaFoldDB" id="B7PEA1"/>
<dbReference type="HOGENOM" id="CLU_1556983_0_0_1"/>
<name>B7PEA1_IXOSC</name>
<evidence type="ECO:0007829" key="5">
    <source>
        <dbReference type="PeptideAtlas" id="B7PEA1"/>
    </source>
</evidence>
<evidence type="ECO:0000256" key="1">
    <source>
        <dbReference type="SAM" id="MobiDB-lite"/>
    </source>
</evidence>
<dbReference type="OrthoDB" id="10015001at2759"/>
<feature type="region of interest" description="Disordered" evidence="1">
    <location>
        <begin position="1"/>
        <end position="40"/>
    </location>
</feature>
<dbReference type="VEuPathDB" id="VectorBase:ISCW024280"/>
<gene>
    <name evidence="2" type="ORF">IscW_ISCW024280</name>
</gene>
<dbReference type="EMBL" id="ABJB010446215">
    <property type="status" value="NOT_ANNOTATED_CDS"/>
    <property type="molecule type" value="Genomic_DNA"/>
</dbReference>
<dbReference type="EMBL" id="DS694430">
    <property type="protein sequence ID" value="EEC04923.1"/>
    <property type="molecule type" value="Genomic_DNA"/>
</dbReference>
<keyword evidence="5" id="KW-1267">Proteomics identification</keyword>
<organism>
    <name type="scientific">Ixodes scapularis</name>
    <name type="common">Black-legged tick</name>
    <name type="synonym">Deer tick</name>
    <dbReference type="NCBI Taxonomy" id="6945"/>
    <lineage>
        <taxon>Eukaryota</taxon>
        <taxon>Metazoa</taxon>
        <taxon>Ecdysozoa</taxon>
        <taxon>Arthropoda</taxon>
        <taxon>Chelicerata</taxon>
        <taxon>Arachnida</taxon>
        <taxon>Acari</taxon>
        <taxon>Parasitiformes</taxon>
        <taxon>Ixodida</taxon>
        <taxon>Ixodoidea</taxon>
        <taxon>Ixodidae</taxon>
        <taxon>Ixodinae</taxon>
        <taxon>Ixodes</taxon>
    </lineage>
</organism>
<feature type="compositionally biased region" description="Low complexity" evidence="1">
    <location>
        <begin position="9"/>
        <end position="20"/>
    </location>
</feature>
<dbReference type="PaxDb" id="6945-B7PEA1"/>
<proteinExistence type="evidence at protein level"/>
<keyword evidence="4" id="KW-1185">Reference proteome</keyword>
<accession>B7PEA1</accession>
<evidence type="ECO:0000313" key="2">
    <source>
        <dbReference type="EMBL" id="EEC04923.1"/>
    </source>
</evidence>
<dbReference type="EnsemblMetazoa" id="ISCW024280-RA">
    <property type="protein sequence ID" value="ISCW024280-PA"/>
    <property type="gene ID" value="ISCW024280"/>
</dbReference>
<protein>
    <submittedName>
        <fullName evidence="2 3">Uncharacterized protein</fullName>
    </submittedName>
</protein>
<dbReference type="VEuPathDB" id="VectorBase:ISCP_015912"/>
<sequence>MKMACRGLSGSSDSSVSVCGKSRKMGHMSTSIPSSWRKNKPLARDRKAKTVWNLPVVSCSVTRPEAVSQENLLTETPKFASGIATPPVRDDAFVVIEMPEPSHTSVTLDDSENMMAPRCSICSSVPIDLEDHLRAMHMKQLCPICSKMFDTTLPPMYLQLHVDDHFRQASCD</sequence>